<protein>
    <recommendedName>
        <fullName evidence="6 7">Peptidyl-tRNA hydrolase</fullName>
        <ecNumber evidence="1 7">3.1.1.29</ecNumber>
    </recommendedName>
</protein>
<dbReference type="EC" id="3.1.1.29" evidence="1 7"/>
<dbReference type="PATRIC" id="fig|1618353.3.peg.1061"/>
<evidence type="ECO:0000256" key="4">
    <source>
        <dbReference type="ARBA" id="ARBA00022884"/>
    </source>
</evidence>
<evidence type="ECO:0000256" key="8">
    <source>
        <dbReference type="RuleBase" id="RU004320"/>
    </source>
</evidence>
<evidence type="ECO:0000256" key="1">
    <source>
        <dbReference type="ARBA" id="ARBA00013260"/>
    </source>
</evidence>
<dbReference type="PANTHER" id="PTHR17224:SF1">
    <property type="entry name" value="PEPTIDYL-TRNA HYDROLASE"/>
    <property type="match status" value="1"/>
</dbReference>
<dbReference type="InterPro" id="IPR001328">
    <property type="entry name" value="Pept_tRNA_hydro"/>
</dbReference>
<comment type="caution">
    <text evidence="9">The sequence shown here is derived from an EMBL/GenBank/DDBJ whole genome shotgun (WGS) entry which is preliminary data.</text>
</comment>
<gene>
    <name evidence="9" type="ORF">UX87_C0048G0004</name>
</gene>
<proteinExistence type="inferred from homology"/>
<dbReference type="CDD" id="cd00462">
    <property type="entry name" value="PTH"/>
    <property type="match status" value="1"/>
</dbReference>
<dbReference type="SUPFAM" id="SSF53178">
    <property type="entry name" value="Peptidyl-tRNA hydrolase-like"/>
    <property type="match status" value="1"/>
</dbReference>
<dbReference type="PROSITE" id="PS01195">
    <property type="entry name" value="PEPT_TRNA_HYDROL_1"/>
    <property type="match status" value="1"/>
</dbReference>
<evidence type="ECO:0000256" key="2">
    <source>
        <dbReference type="ARBA" id="ARBA00022555"/>
    </source>
</evidence>
<name>A0A0G1RYS7_9BACT</name>
<dbReference type="EMBL" id="LCNV01000048">
    <property type="protein sequence ID" value="KKU62464.1"/>
    <property type="molecule type" value="Genomic_DNA"/>
</dbReference>
<dbReference type="AlphaFoldDB" id="A0A0G1RYS7"/>
<accession>A0A0G1RYS7</accession>
<sequence>MKIIVGLGNPGAEYALTRHNAGMMLVDKMADTLSGESSYGWRRFYGIYVFKTPEVVLAKTGNYFMNQSGSLINDLRNLKYDFRDLYVAHDDLDLNLGDYKIQFGKGPKVHNGVNSVEEALGTKDFWRVRIGIDKRAGEQESSRTGEEYVLQKFTAEERETLEEVLEKIMKGLT</sequence>
<keyword evidence="3 7" id="KW-0378">Hydrolase</keyword>
<evidence type="ECO:0000256" key="7">
    <source>
        <dbReference type="RuleBase" id="RU000673"/>
    </source>
</evidence>
<reference evidence="9 10" key="1">
    <citation type="journal article" date="2015" name="Nature">
        <title>rRNA introns, odd ribosomes, and small enigmatic genomes across a large radiation of phyla.</title>
        <authorList>
            <person name="Brown C.T."/>
            <person name="Hug L.A."/>
            <person name="Thomas B.C."/>
            <person name="Sharon I."/>
            <person name="Castelle C.J."/>
            <person name="Singh A."/>
            <person name="Wilkins M.J."/>
            <person name="Williams K.H."/>
            <person name="Banfield J.F."/>
        </authorList>
    </citation>
    <scope>NUCLEOTIDE SEQUENCE [LARGE SCALE GENOMIC DNA]</scope>
</reference>
<evidence type="ECO:0000256" key="5">
    <source>
        <dbReference type="ARBA" id="ARBA00038063"/>
    </source>
</evidence>
<dbReference type="Proteomes" id="UP000034364">
    <property type="component" value="Unassembled WGS sequence"/>
</dbReference>
<dbReference type="NCBIfam" id="TIGR00447">
    <property type="entry name" value="pth"/>
    <property type="match status" value="1"/>
</dbReference>
<comment type="catalytic activity">
    <reaction evidence="7">
        <text>an N-acyl-L-alpha-aminoacyl-tRNA + H2O = an N-acyl-L-amino acid + a tRNA + H(+)</text>
        <dbReference type="Rhea" id="RHEA:54448"/>
        <dbReference type="Rhea" id="RHEA-COMP:10123"/>
        <dbReference type="Rhea" id="RHEA-COMP:13883"/>
        <dbReference type="ChEBI" id="CHEBI:15377"/>
        <dbReference type="ChEBI" id="CHEBI:15378"/>
        <dbReference type="ChEBI" id="CHEBI:59874"/>
        <dbReference type="ChEBI" id="CHEBI:78442"/>
        <dbReference type="ChEBI" id="CHEBI:138191"/>
        <dbReference type="EC" id="3.1.1.29"/>
    </reaction>
</comment>
<dbReference type="GO" id="GO:0000049">
    <property type="term" value="F:tRNA binding"/>
    <property type="evidence" value="ECO:0007669"/>
    <property type="project" value="UniProtKB-KW"/>
</dbReference>
<dbReference type="Pfam" id="PF01195">
    <property type="entry name" value="Pept_tRNA_hydro"/>
    <property type="match status" value="1"/>
</dbReference>
<comment type="similarity">
    <text evidence="5 8">Belongs to the PTH family.</text>
</comment>
<evidence type="ECO:0000313" key="9">
    <source>
        <dbReference type="EMBL" id="KKU62464.1"/>
    </source>
</evidence>
<dbReference type="InterPro" id="IPR018171">
    <property type="entry name" value="Pept_tRNA_hydro_CS"/>
</dbReference>
<keyword evidence="4" id="KW-0694">RNA-binding</keyword>
<dbReference type="InterPro" id="IPR036416">
    <property type="entry name" value="Pept_tRNA_hydro_sf"/>
</dbReference>
<organism evidence="9 10">
    <name type="scientific">Candidatus Amesbacteria bacterium GW2011_GWA1_47_16</name>
    <dbReference type="NCBI Taxonomy" id="1618353"/>
    <lineage>
        <taxon>Bacteria</taxon>
        <taxon>Candidatus Amesiibacteriota</taxon>
    </lineage>
</organism>
<evidence type="ECO:0000256" key="6">
    <source>
        <dbReference type="ARBA" id="ARBA00050038"/>
    </source>
</evidence>
<dbReference type="Gene3D" id="3.40.50.1470">
    <property type="entry name" value="Peptidyl-tRNA hydrolase"/>
    <property type="match status" value="1"/>
</dbReference>
<keyword evidence="2" id="KW-0820">tRNA-binding</keyword>
<dbReference type="PANTHER" id="PTHR17224">
    <property type="entry name" value="PEPTIDYL-TRNA HYDROLASE"/>
    <property type="match status" value="1"/>
</dbReference>
<evidence type="ECO:0000313" key="10">
    <source>
        <dbReference type="Proteomes" id="UP000034364"/>
    </source>
</evidence>
<evidence type="ECO:0000256" key="3">
    <source>
        <dbReference type="ARBA" id="ARBA00022801"/>
    </source>
</evidence>
<dbReference type="GO" id="GO:0004045">
    <property type="term" value="F:peptidyl-tRNA hydrolase activity"/>
    <property type="evidence" value="ECO:0007669"/>
    <property type="project" value="UniProtKB-EC"/>
</dbReference>